<dbReference type="SUPFAM" id="SSF82895">
    <property type="entry name" value="TSP-1 type 1 repeat"/>
    <property type="match status" value="2"/>
</dbReference>
<organism evidence="4 6">
    <name type="scientific">Hydra vulgaris</name>
    <name type="common">Hydra</name>
    <name type="synonym">Hydra attenuata</name>
    <dbReference type="NCBI Taxonomy" id="6087"/>
    <lineage>
        <taxon>Eukaryota</taxon>
        <taxon>Metazoa</taxon>
        <taxon>Cnidaria</taxon>
        <taxon>Hydrozoa</taxon>
        <taxon>Hydroidolina</taxon>
        <taxon>Anthoathecata</taxon>
        <taxon>Aplanulata</taxon>
        <taxon>Hydridae</taxon>
        <taxon>Hydra</taxon>
    </lineage>
</organism>
<dbReference type="InterPro" id="IPR027417">
    <property type="entry name" value="P-loop_NTPase"/>
</dbReference>
<dbReference type="Pfam" id="PF00090">
    <property type="entry name" value="TSP_1"/>
    <property type="match status" value="2"/>
</dbReference>
<evidence type="ECO:0000256" key="1">
    <source>
        <dbReference type="ARBA" id="ARBA00006235"/>
    </source>
</evidence>
<evidence type="ECO:0000313" key="4">
    <source>
        <dbReference type="Proteomes" id="UP001652625"/>
    </source>
</evidence>
<dbReference type="SMART" id="SM00209">
    <property type="entry name" value="TSP1"/>
    <property type="match status" value="2"/>
</dbReference>
<comment type="similarity">
    <text evidence="1">Belongs to the ClpA/ClpB family. Torsin subfamily.</text>
</comment>
<dbReference type="SUPFAM" id="SSF52540">
    <property type="entry name" value="P-loop containing nucleoside triphosphate hydrolases"/>
    <property type="match status" value="1"/>
</dbReference>
<dbReference type="InterPro" id="IPR036383">
    <property type="entry name" value="TSP1_rpt_sf"/>
</dbReference>
<gene>
    <name evidence="5 6 7" type="primary">LOC136090426</name>
</gene>
<dbReference type="InterPro" id="IPR000884">
    <property type="entry name" value="TSP1_rpt"/>
</dbReference>
<dbReference type="RefSeq" id="XP_065673115.1">
    <property type="nucleotide sequence ID" value="XM_065817043.1"/>
</dbReference>
<keyword evidence="2" id="KW-0732">Signal</keyword>
<proteinExistence type="inferred from homology"/>
<feature type="signal peptide" evidence="2">
    <location>
        <begin position="1"/>
        <end position="19"/>
    </location>
</feature>
<dbReference type="RefSeq" id="XP_065673114.1">
    <property type="nucleotide sequence ID" value="XM_065817042.1"/>
</dbReference>
<feature type="chain" id="PRO_5045026031" evidence="2">
    <location>
        <begin position="20"/>
        <end position="466"/>
    </location>
</feature>
<dbReference type="Proteomes" id="UP001652625">
    <property type="component" value="Chromosome 14"/>
</dbReference>
<feature type="domain" description="Torsin-1A C-terminal" evidence="3">
    <location>
        <begin position="402"/>
        <end position="456"/>
    </location>
</feature>
<accession>A0ABM4DFC0</accession>
<dbReference type="Gene3D" id="3.40.50.300">
    <property type="entry name" value="P-loop containing nucleotide triphosphate hydrolases"/>
    <property type="match status" value="1"/>
</dbReference>
<reference evidence="5 6" key="1">
    <citation type="submission" date="2025-05" db="UniProtKB">
        <authorList>
            <consortium name="RefSeq"/>
        </authorList>
    </citation>
    <scope>IDENTIFICATION</scope>
</reference>
<evidence type="ECO:0000313" key="7">
    <source>
        <dbReference type="RefSeq" id="XP_065673115.1"/>
    </source>
</evidence>
<dbReference type="CDD" id="cd00009">
    <property type="entry name" value="AAA"/>
    <property type="match status" value="1"/>
</dbReference>
<dbReference type="Gene3D" id="2.20.100.10">
    <property type="entry name" value="Thrombospondin type-1 (TSP1) repeat"/>
    <property type="match status" value="2"/>
</dbReference>
<name>A0ABM4DFC0_HYDVU</name>
<dbReference type="PANTHER" id="PTHR10760:SF2">
    <property type="entry name" value="LD13476P-RELATED"/>
    <property type="match status" value="1"/>
</dbReference>
<protein>
    <submittedName>
        <fullName evidence="5 6">Torsin-1A-like</fullName>
    </submittedName>
</protein>
<dbReference type="Pfam" id="PF21376">
    <property type="entry name" value="TOR1A_C"/>
    <property type="match status" value="1"/>
</dbReference>
<dbReference type="Pfam" id="PF06309">
    <property type="entry name" value="Torsin"/>
    <property type="match status" value="1"/>
</dbReference>
<keyword evidence="4" id="KW-1185">Reference proteome</keyword>
<dbReference type="PROSITE" id="PS50092">
    <property type="entry name" value="TSP1"/>
    <property type="match status" value="2"/>
</dbReference>
<dbReference type="PANTHER" id="PTHR10760">
    <property type="entry name" value="TORSIN"/>
    <property type="match status" value="1"/>
</dbReference>
<evidence type="ECO:0000313" key="6">
    <source>
        <dbReference type="RefSeq" id="XP_065673114.1"/>
    </source>
</evidence>
<dbReference type="InterPro" id="IPR049337">
    <property type="entry name" value="TOR1A_C"/>
</dbReference>
<dbReference type="InterPro" id="IPR010448">
    <property type="entry name" value="Torsin"/>
</dbReference>
<evidence type="ECO:0000259" key="3">
    <source>
        <dbReference type="Pfam" id="PF21376"/>
    </source>
</evidence>
<sequence>MNSILKLIILLESLVAVHAVDPVTVGVVIAATVAANFISSLFHKTPPPSPTSTCQKENGDFTEWSLWNECSVSCGIGNKIFTRSCTNPPPSCGGQNCNGVVTKTESCYLKSCPVNGGFSEWSSWGECSVTCGDGTKSKYRACTSPVPANNGESCKGETLVTKSCNLRKCQDCKKNECCDDLWVNRRVDELENELSSKVFGQHLVKNLVVNAVKNHINNTSPSSPLVMSFHGPTGSGKNYVSEIIANSIYKKGKKSNFVHHIVASKRFPHKSESYQIEYKKAISESLENNSKLCERTLFIFDEFHEMPENVGNSIAPYLDYIDEIDGIDYRKNIYIFLSNSVSEEIKNYTINHYRSNKARETIGSKDLEKIISDNAFYLPGGFKNSNIIKRALINVYVPFLPLERKHVKQCAEVEMKKRKKEVNDSTLETIANKIHYFPDEEQWFSNVGCKTLNHKITEVFAFDDEN</sequence>
<evidence type="ECO:0000313" key="5">
    <source>
        <dbReference type="RefSeq" id="XP_065673113.1"/>
    </source>
</evidence>
<dbReference type="GeneID" id="136090426"/>
<evidence type="ECO:0000256" key="2">
    <source>
        <dbReference type="SAM" id="SignalP"/>
    </source>
</evidence>
<dbReference type="RefSeq" id="XP_065673113.1">
    <property type="nucleotide sequence ID" value="XM_065817041.1"/>
</dbReference>